<evidence type="ECO:0000256" key="1">
    <source>
        <dbReference type="SAM" id="MobiDB-lite"/>
    </source>
</evidence>
<reference evidence="4" key="1">
    <citation type="journal article" date="2019" name="Int. J. Syst. Evol. Microbiol.">
        <title>The Global Catalogue of Microorganisms (GCM) 10K type strain sequencing project: providing services to taxonomists for standard genome sequencing and annotation.</title>
        <authorList>
            <consortium name="The Broad Institute Genomics Platform"/>
            <consortium name="The Broad Institute Genome Sequencing Center for Infectious Disease"/>
            <person name="Wu L."/>
            <person name="Ma J."/>
        </authorList>
    </citation>
    <scope>NUCLEOTIDE SEQUENCE [LARGE SCALE GENOMIC DNA]</scope>
    <source>
        <strain evidence="4">CAIM 431</strain>
    </source>
</reference>
<gene>
    <name evidence="3" type="ORF">ACFSCS_02115</name>
</gene>
<feature type="transmembrane region" description="Helical" evidence="2">
    <location>
        <begin position="144"/>
        <end position="162"/>
    </location>
</feature>
<keyword evidence="2" id="KW-1133">Transmembrane helix</keyword>
<dbReference type="EMBL" id="JBHUFZ010000005">
    <property type="protein sequence ID" value="MFD1888980.1"/>
    <property type="molecule type" value="Genomic_DNA"/>
</dbReference>
<proteinExistence type="predicted"/>
<evidence type="ECO:0008006" key="5">
    <source>
        <dbReference type="Google" id="ProtNLM"/>
    </source>
</evidence>
<protein>
    <recommendedName>
        <fullName evidence="5">Transposase DDE domain-containing protein</fullName>
    </recommendedName>
</protein>
<feature type="transmembrane region" description="Helical" evidence="2">
    <location>
        <begin position="119"/>
        <end position="138"/>
    </location>
</feature>
<comment type="caution">
    <text evidence="3">The sequence shown here is derived from an EMBL/GenBank/DDBJ whole genome shotgun (WGS) entry which is preliminary data.</text>
</comment>
<feature type="region of interest" description="Disordered" evidence="1">
    <location>
        <begin position="207"/>
        <end position="228"/>
    </location>
</feature>
<keyword evidence="2" id="KW-0472">Membrane</keyword>
<keyword evidence="4" id="KW-1185">Reference proteome</keyword>
<dbReference type="RefSeq" id="WP_343874983.1">
    <property type="nucleotide sequence ID" value="NZ_BAAAIX010000028.1"/>
</dbReference>
<evidence type="ECO:0000256" key="2">
    <source>
        <dbReference type="SAM" id="Phobius"/>
    </source>
</evidence>
<accession>A0ABW4RSG6</accession>
<name>A0ABW4RSG6_9ACTN</name>
<feature type="transmembrane region" description="Helical" evidence="2">
    <location>
        <begin position="6"/>
        <end position="25"/>
    </location>
</feature>
<organism evidence="3 4">
    <name type="scientific">Luteococcus peritonei</name>
    <dbReference type="NCBI Taxonomy" id="88874"/>
    <lineage>
        <taxon>Bacteria</taxon>
        <taxon>Bacillati</taxon>
        <taxon>Actinomycetota</taxon>
        <taxon>Actinomycetes</taxon>
        <taxon>Propionibacteriales</taxon>
        <taxon>Propionibacteriaceae</taxon>
        <taxon>Luteococcus</taxon>
    </lineage>
</organism>
<keyword evidence="2" id="KW-0812">Transmembrane</keyword>
<evidence type="ECO:0000313" key="4">
    <source>
        <dbReference type="Proteomes" id="UP001597326"/>
    </source>
</evidence>
<dbReference type="Proteomes" id="UP001597326">
    <property type="component" value="Unassembled WGS sequence"/>
</dbReference>
<evidence type="ECO:0000313" key="3">
    <source>
        <dbReference type="EMBL" id="MFD1888980.1"/>
    </source>
</evidence>
<sequence>MSEISLQAWLFACYSVGLVVVSWLFDVVSRRSAKRSAEWRTGNFVYHEDSGAWKCHEDQWLWPVAFDPDKRVVRYQGQHAICGRCPAKASCSPTPGPRELTRAVDPWPHSETGRFHSGIALAVGVLAVVIALVQLCLASSLLEALLLGAVLVLALASAVPLARHLWNEPVDYPEHVPLAGGSVPLADPVLRPGADREPVDLETLIDRHARSVSARPDKRARQSKETRA</sequence>